<organism evidence="2 3">
    <name type="scientific">Nematostella vectensis</name>
    <name type="common">Starlet sea anemone</name>
    <dbReference type="NCBI Taxonomy" id="45351"/>
    <lineage>
        <taxon>Eukaryota</taxon>
        <taxon>Metazoa</taxon>
        <taxon>Cnidaria</taxon>
        <taxon>Anthozoa</taxon>
        <taxon>Hexacorallia</taxon>
        <taxon>Actiniaria</taxon>
        <taxon>Edwardsiidae</taxon>
        <taxon>Nematostella</taxon>
    </lineage>
</organism>
<evidence type="ECO:0000313" key="2">
    <source>
        <dbReference type="EMBL" id="EDO35883.1"/>
    </source>
</evidence>
<evidence type="ECO:0008006" key="4">
    <source>
        <dbReference type="Google" id="ProtNLM"/>
    </source>
</evidence>
<dbReference type="PANTHER" id="PTHR48462:SF1">
    <property type="entry name" value="PROTEIN, PUTATIVE-RELATED"/>
    <property type="match status" value="1"/>
</dbReference>
<feature type="compositionally biased region" description="Basic and acidic residues" evidence="1">
    <location>
        <begin position="60"/>
        <end position="69"/>
    </location>
</feature>
<evidence type="ECO:0000313" key="3">
    <source>
        <dbReference type="Proteomes" id="UP000001593"/>
    </source>
</evidence>
<keyword evidence="3" id="KW-1185">Reference proteome</keyword>
<proteinExistence type="predicted"/>
<dbReference type="OMA" id="MEGQINS"/>
<dbReference type="STRING" id="45351.A7SK57"/>
<dbReference type="PhylomeDB" id="A7SK57"/>
<gene>
    <name evidence="2" type="ORF">NEMVEDRAFT_v1g213517</name>
</gene>
<dbReference type="InParanoid" id="A7SK57"/>
<sequence length="802" mass="89064">MSRGTKKVKWTDQMNKDLLECKRNALGLGASDKAPRKMNGRRKGYIENLRDQAARLEKFEGHNSARNIDKNSSNIDTDELLSSGSSQTPTSAEYNQNNENERSQNANLPPTFRLDLHTPTPPQASREPIDEGSDEMNETISMEVPGSLPDYIPVYSPETIVWGQSSGAPISINSSVIVNAYNEITTWRKNTFLVPYGKIGRDFIDQLTKHLNDWNNRSECQHIALKAFFVLLAIGFQKPSKTSKSKDHQECLGKRLALWKNGNIEELIREGRTIQRRLVQFHRKKDAPQNTAKVFAKLVMEGQINSALRYLTKSDCGGVLSLTDDVMRQLQEKHPNAQPAKLGSLLFGPAEDVHESIYSEITGGMIREAALRTKGAGGPSNVDAHGFQRILASKSFKKSSSDLCDALALLTRRLYTEYTDPMTIEPILASRLIPLDKGKSETDAVMLVDASNAFNSVNRAAALPNIRVLCPTLAPFVINTYRLPARLFVERGKELVSAEGTTQGDPLAMSMCALSLQPLISRLQAATQVNQCWFADDATGCGSLDDVRQWWDTLQSSGPDLGYFPNAVKCWLVTKPEKEESARKIFEGTGINITTEGRKHLGAALGSRPHLEQYVDSKVDEWVGQVTKLAEFSVSQPQASYAAYTFGLKHRWTYFLRTLPDIEDLLLPLERAISDTLIPSLTGRTCTQTERDLLALPVRFGGLGITNPAGEASLEFTASTKVCGPLAEQIKQQTHELPCDDAVQEAQQEARREKNEYLKSRCAEVKSSLPVNMLRAVDLATQKGASSWLTVLPLLIYKIHER</sequence>
<name>A7SK57_NEMVE</name>
<feature type="compositionally biased region" description="Polar residues" evidence="1">
    <location>
        <begin position="70"/>
        <end position="108"/>
    </location>
</feature>
<protein>
    <recommendedName>
        <fullName evidence="4">Reverse transcriptase domain-containing protein</fullName>
    </recommendedName>
</protein>
<dbReference type="AlphaFoldDB" id="A7SK57"/>
<evidence type="ECO:0000256" key="1">
    <source>
        <dbReference type="SAM" id="MobiDB-lite"/>
    </source>
</evidence>
<dbReference type="PANTHER" id="PTHR48462">
    <property type="entry name" value="PROTEIN, PUTATIVE-RELATED"/>
    <property type="match status" value="1"/>
</dbReference>
<dbReference type="eggNOG" id="ENOG502S9D9">
    <property type="taxonomic scope" value="Eukaryota"/>
</dbReference>
<dbReference type="HOGENOM" id="CLU_011085_0_0_1"/>
<accession>A7SK57</accession>
<dbReference type="Proteomes" id="UP000001593">
    <property type="component" value="Unassembled WGS sequence"/>
</dbReference>
<feature type="region of interest" description="Disordered" evidence="1">
    <location>
        <begin position="60"/>
        <end position="133"/>
    </location>
</feature>
<dbReference type="EMBL" id="DS469684">
    <property type="protein sequence ID" value="EDO35883.1"/>
    <property type="molecule type" value="Genomic_DNA"/>
</dbReference>
<reference evidence="2 3" key="1">
    <citation type="journal article" date="2007" name="Science">
        <title>Sea anemone genome reveals ancestral eumetazoan gene repertoire and genomic organization.</title>
        <authorList>
            <person name="Putnam N.H."/>
            <person name="Srivastava M."/>
            <person name="Hellsten U."/>
            <person name="Dirks B."/>
            <person name="Chapman J."/>
            <person name="Salamov A."/>
            <person name="Terry A."/>
            <person name="Shapiro H."/>
            <person name="Lindquist E."/>
            <person name="Kapitonov V.V."/>
            <person name="Jurka J."/>
            <person name="Genikhovich G."/>
            <person name="Grigoriev I.V."/>
            <person name="Lucas S.M."/>
            <person name="Steele R.E."/>
            <person name="Finnerty J.R."/>
            <person name="Technau U."/>
            <person name="Martindale M.Q."/>
            <person name="Rokhsar D.S."/>
        </authorList>
    </citation>
    <scope>NUCLEOTIDE SEQUENCE [LARGE SCALE GENOMIC DNA]</scope>
    <source>
        <strain evidence="3">CH2 X CH6</strain>
    </source>
</reference>